<accession>A0A0H2RNA2</accession>
<keyword evidence="3" id="KW-1185">Reference proteome</keyword>
<dbReference type="SUPFAM" id="SSF51713">
    <property type="entry name" value="tRNA-guanine transglycosylase"/>
    <property type="match status" value="1"/>
</dbReference>
<gene>
    <name evidence="2" type="ORF">SCHPADRAFT_828081</name>
</gene>
<dbReference type="InterPro" id="IPR036511">
    <property type="entry name" value="TGT-like_sf"/>
</dbReference>
<dbReference type="STRING" id="27342.A0A0H2RNA2"/>
<evidence type="ECO:0000259" key="1">
    <source>
        <dbReference type="Pfam" id="PF01702"/>
    </source>
</evidence>
<name>A0A0H2RNA2_9AGAM</name>
<reference evidence="2 3" key="1">
    <citation type="submission" date="2015-04" db="EMBL/GenBank/DDBJ databases">
        <title>Complete genome sequence of Schizopora paradoxa KUC8140, a cosmopolitan wood degrader in East Asia.</title>
        <authorList>
            <consortium name="DOE Joint Genome Institute"/>
            <person name="Min B."/>
            <person name="Park H."/>
            <person name="Jang Y."/>
            <person name="Kim J.-J."/>
            <person name="Kim K.H."/>
            <person name="Pangilinan J."/>
            <person name="Lipzen A."/>
            <person name="Riley R."/>
            <person name="Grigoriev I.V."/>
            <person name="Spatafora J.W."/>
            <person name="Choi I.-G."/>
        </authorList>
    </citation>
    <scope>NUCLEOTIDE SEQUENCE [LARGE SCALE GENOMIC DNA]</scope>
    <source>
        <strain evidence="2 3">KUC8140</strain>
    </source>
</reference>
<dbReference type="AlphaFoldDB" id="A0A0H2RNA2"/>
<evidence type="ECO:0000313" key="3">
    <source>
        <dbReference type="Proteomes" id="UP000053477"/>
    </source>
</evidence>
<dbReference type="Proteomes" id="UP000053477">
    <property type="component" value="Unassembled WGS sequence"/>
</dbReference>
<dbReference type="PANTHER" id="PTHR46064:SF1">
    <property type="entry name" value="QUEUINE TRNA-RIBOSYLTRANSFERASE ACCESSORY SUBUNIT 2"/>
    <property type="match status" value="1"/>
</dbReference>
<dbReference type="InterPro" id="IPR050852">
    <property type="entry name" value="Queuine_tRNA-ribosyltrfase"/>
</dbReference>
<proteinExistence type="predicted"/>
<evidence type="ECO:0000313" key="2">
    <source>
        <dbReference type="EMBL" id="KLO13384.1"/>
    </source>
</evidence>
<organism evidence="2 3">
    <name type="scientific">Schizopora paradoxa</name>
    <dbReference type="NCBI Taxonomy" id="27342"/>
    <lineage>
        <taxon>Eukaryota</taxon>
        <taxon>Fungi</taxon>
        <taxon>Dikarya</taxon>
        <taxon>Basidiomycota</taxon>
        <taxon>Agaricomycotina</taxon>
        <taxon>Agaricomycetes</taxon>
        <taxon>Hymenochaetales</taxon>
        <taxon>Schizoporaceae</taxon>
        <taxon>Schizopora</taxon>
    </lineage>
</organism>
<dbReference type="GO" id="GO:0006400">
    <property type="term" value="P:tRNA modification"/>
    <property type="evidence" value="ECO:0007669"/>
    <property type="project" value="InterPro"/>
</dbReference>
<dbReference type="PANTHER" id="PTHR46064">
    <property type="entry name" value="QUEUINE TRNA-RIBOSYLTRANSFERASE ACCESSORY SUBUNIT 2"/>
    <property type="match status" value="1"/>
</dbReference>
<dbReference type="InterPro" id="IPR002616">
    <property type="entry name" value="tRNA_ribo_trans-like"/>
</dbReference>
<protein>
    <recommendedName>
        <fullName evidence="1">tRNA-guanine(15) transglycosylase-like domain-containing protein</fullName>
    </recommendedName>
</protein>
<feature type="domain" description="tRNA-guanine(15) transglycosylase-like" evidence="1">
    <location>
        <begin position="279"/>
        <end position="461"/>
    </location>
</feature>
<dbReference type="OrthoDB" id="27601at2759"/>
<dbReference type="EMBL" id="KQ085960">
    <property type="protein sequence ID" value="KLO13384.1"/>
    <property type="molecule type" value="Genomic_DNA"/>
</dbReference>
<dbReference type="InParanoid" id="A0A0H2RNA2"/>
<sequence>MVLRRENLAAPTGSQPITIEIDTPAALTWTSRGIVPHLTRDHVAQSTSAGWVHVPFESFLERTPPVPTLQHQQDPTDPKPLHTFLGLPPETHIMSLSLRDPNNARELPPNGDKSISAWCVRGVRKVSPSSFLQYAFACRPDVVVAPADTPYTAPPFSQRRIHKNVERSAAWLAEVLKSISSSKASAEKIPILLPLAGLTVPKARGAFSYLIREALTGREAVELIPLGFKCLDDGVWGYLMELGPLRPSYLPLPIVAPTPLADEIKPTSYENEEEIVSGIVDLLQNSLKTLPVSKPRIAITTQSPHEVLRLVSEVGIDLFDVSSWSSDCARKGIGFDFTFPAPKKAEESSSNTVVGTPTTRPDGKVDVGHNFFASTYAHDFGRIAANFLDGEMGKGEIHQVCPCIACSPKSTEVEDASFDPPHTRAYIHHLLQTHEMSAYALLESHNAAVVASFFAGIRRTLSTTAEGSSSKGEPNIDLFSKEVSNFISYYALPYSLLDEATHDWDSVEKSRGKGSLKRARDADAITEGKESDLEASIALGGSQTLGELVDRVKLDAPAVLLLDPAPNVDVDTDVI</sequence>
<dbReference type="Gene3D" id="3.20.20.105">
    <property type="entry name" value="Queuine tRNA-ribosyltransferase-like"/>
    <property type="match status" value="1"/>
</dbReference>
<dbReference type="FunCoup" id="A0A0H2RNA2">
    <property type="interactions" value="395"/>
</dbReference>
<dbReference type="Pfam" id="PF01702">
    <property type="entry name" value="TGT"/>
    <property type="match status" value="1"/>
</dbReference>